<evidence type="ECO:0000313" key="3">
    <source>
        <dbReference type="WBParaSite" id="sdigi.contig363.g7765.t1"/>
    </source>
</evidence>
<keyword evidence="2" id="KW-1185">Reference proteome</keyword>
<feature type="region of interest" description="Disordered" evidence="1">
    <location>
        <begin position="106"/>
        <end position="125"/>
    </location>
</feature>
<dbReference type="AlphaFoldDB" id="A0A915PRG9"/>
<dbReference type="WBParaSite" id="sdigi.contig363.g7765.t1">
    <property type="protein sequence ID" value="sdigi.contig363.g7765.t1"/>
    <property type="gene ID" value="sdigi.contig363.g7765"/>
</dbReference>
<proteinExistence type="predicted"/>
<name>A0A915PRG9_9BILA</name>
<sequence length="177" mass="19019">MNHMREGGTAGISLSASAALCRITSAKSVVQVRCRVCQEILSCPLALREHCEGRTHAARIAQLASISGEAGHAPGGSSATAAIPESPSPETILECRHCSFETTDTAEHMQQHGNSENSGVKQRSSDLEAGSVKKWYGKCSRIKIVCDHVELLGNMIAVDALKFLKLVFDMLQRSVRS</sequence>
<organism evidence="2 3">
    <name type="scientific">Setaria digitata</name>
    <dbReference type="NCBI Taxonomy" id="48799"/>
    <lineage>
        <taxon>Eukaryota</taxon>
        <taxon>Metazoa</taxon>
        <taxon>Ecdysozoa</taxon>
        <taxon>Nematoda</taxon>
        <taxon>Chromadorea</taxon>
        <taxon>Rhabditida</taxon>
        <taxon>Spirurina</taxon>
        <taxon>Spiruromorpha</taxon>
        <taxon>Filarioidea</taxon>
        <taxon>Setariidae</taxon>
        <taxon>Setaria</taxon>
    </lineage>
</organism>
<accession>A0A915PRG9</accession>
<dbReference type="Proteomes" id="UP000887581">
    <property type="component" value="Unplaced"/>
</dbReference>
<evidence type="ECO:0000313" key="2">
    <source>
        <dbReference type="Proteomes" id="UP000887581"/>
    </source>
</evidence>
<protein>
    <submittedName>
        <fullName evidence="3">C2H2-type domain-containing protein</fullName>
    </submittedName>
</protein>
<feature type="compositionally biased region" description="Polar residues" evidence="1">
    <location>
        <begin position="111"/>
        <end position="122"/>
    </location>
</feature>
<reference evidence="3" key="1">
    <citation type="submission" date="2022-11" db="UniProtKB">
        <authorList>
            <consortium name="WormBaseParasite"/>
        </authorList>
    </citation>
    <scope>IDENTIFICATION</scope>
</reference>
<evidence type="ECO:0000256" key="1">
    <source>
        <dbReference type="SAM" id="MobiDB-lite"/>
    </source>
</evidence>